<organism evidence="2 3">
    <name type="scientific">Kineococcus rhizosphaerae</name>
    <dbReference type="NCBI Taxonomy" id="559628"/>
    <lineage>
        <taxon>Bacteria</taxon>
        <taxon>Bacillati</taxon>
        <taxon>Actinomycetota</taxon>
        <taxon>Actinomycetes</taxon>
        <taxon>Kineosporiales</taxon>
        <taxon>Kineosporiaceae</taxon>
        <taxon>Kineococcus</taxon>
    </lineage>
</organism>
<evidence type="ECO:0000259" key="1">
    <source>
        <dbReference type="SMART" id="SM00909"/>
    </source>
</evidence>
<proteinExistence type="predicted"/>
<gene>
    <name evidence="2" type="ORF">CLV37_11835</name>
</gene>
<comment type="caution">
    <text evidence="2">The sequence shown here is derived from an EMBL/GenBank/DDBJ whole genome shotgun (WGS) entry which is preliminary data.</text>
</comment>
<feature type="domain" description="GerMN" evidence="1">
    <location>
        <begin position="97"/>
        <end position="186"/>
    </location>
</feature>
<dbReference type="EMBL" id="PVZF01000018">
    <property type="protein sequence ID" value="PRY10065.1"/>
    <property type="molecule type" value="Genomic_DNA"/>
</dbReference>
<keyword evidence="3" id="KW-1185">Reference proteome</keyword>
<accession>A0A2T0QX66</accession>
<dbReference type="SMART" id="SM00909">
    <property type="entry name" value="Germane"/>
    <property type="match status" value="1"/>
</dbReference>
<evidence type="ECO:0000313" key="3">
    <source>
        <dbReference type="Proteomes" id="UP000238083"/>
    </source>
</evidence>
<evidence type="ECO:0000313" key="2">
    <source>
        <dbReference type="EMBL" id="PRY10065.1"/>
    </source>
</evidence>
<reference evidence="2 3" key="1">
    <citation type="submission" date="2018-03" db="EMBL/GenBank/DDBJ databases">
        <title>Genomic Encyclopedia of Archaeal and Bacterial Type Strains, Phase II (KMG-II): from individual species to whole genera.</title>
        <authorList>
            <person name="Goeker M."/>
        </authorList>
    </citation>
    <scope>NUCLEOTIDE SEQUENCE [LARGE SCALE GENOMIC DNA]</scope>
    <source>
        <strain evidence="2 3">DSM 19711</strain>
    </source>
</reference>
<sequence length="208" mass="20689">MKAAGVARSRPGPAAVLGAGLALALLPALSACGVPSGGRARTIDPSQVPYVLTAPSQPAAVGSAPPPAPAAGDEPRTYFVDRDLHLTPVAADSADTAADVLEQLTSGPTDAQRAAGLQSTIGPQVALRLTSIDDGVALVDVTDLSQALPADRLPLAVGQIVLTLTSAPGVDAVRLQRDGTDREVPLPGGALTAADLAAADYASLLTTP</sequence>
<dbReference type="PROSITE" id="PS51257">
    <property type="entry name" value="PROKAR_LIPOPROTEIN"/>
    <property type="match status" value="1"/>
</dbReference>
<dbReference type="InterPro" id="IPR019606">
    <property type="entry name" value="GerMN"/>
</dbReference>
<protein>
    <submittedName>
        <fullName evidence="2">Sporulation and spore germination protein</fullName>
    </submittedName>
</protein>
<dbReference type="Proteomes" id="UP000238083">
    <property type="component" value="Unassembled WGS sequence"/>
</dbReference>
<dbReference type="Pfam" id="PF10646">
    <property type="entry name" value="Germane"/>
    <property type="match status" value="1"/>
</dbReference>
<dbReference type="AlphaFoldDB" id="A0A2T0QX66"/>
<dbReference type="RefSeq" id="WP_170127485.1">
    <property type="nucleotide sequence ID" value="NZ_PVZF01000018.1"/>
</dbReference>
<name>A0A2T0QX66_9ACTN</name>